<accession>A0A0K0EZD6</accession>
<sequence length="456" mass="54066">MAFDLKSQDAFEAELRMALRIVHDDDTQVRNCSTLFRKKPSRIDDCCKLWLNFFQNSPKVKGIKGEDDEKAMDKVRKHRLGLLYVFNDAIQRIRSEVPSCLESFKQAFYPRVLEACKIQSKDKNSPIIQRWERTFKVLGDRKCFSAQDIDSFIDALHGKTLDVLDTEKEEELVFLNYDDEVRVIDEAVHLSEDFSNIGIEDVYDEEDKTRRLRECKIRKQCLSRFLELLDNFNKHSTKQDKQRNDLIREKILQLLVQYNELQEKLFLFGTPIPPPLITTQTSINDDSNISTNEQQSAQSADDISNTQDTSNCPERYTGTDKLFQKNVRDFKRSTSPSNDRLSRDNPRNGRDYRDRRKEYDNGHRHYYDSKPKIHPTPPSYNNYHRRPSDKYSFGRRRDDYHSRGGYGSKDRGNYRERSPRRYNTWGKSRSPERRRSSSRSPTRRSNFYYSNKQRYD</sequence>
<dbReference type="Proteomes" id="UP000035680">
    <property type="component" value="Unassembled WGS sequence"/>
</dbReference>
<feature type="compositionally biased region" description="Basic and acidic residues" evidence="1">
    <location>
        <begin position="322"/>
        <end position="332"/>
    </location>
</feature>
<evidence type="ECO:0000259" key="2">
    <source>
        <dbReference type="Pfam" id="PF04818"/>
    </source>
</evidence>
<reference evidence="3" key="1">
    <citation type="submission" date="2014-07" db="EMBL/GenBank/DDBJ databases">
        <authorList>
            <person name="Martin A.A"/>
            <person name="De Silva N."/>
        </authorList>
    </citation>
    <scope>NUCLEOTIDE SEQUENCE</scope>
</reference>
<feature type="domain" description="CID" evidence="2">
    <location>
        <begin position="22"/>
        <end position="151"/>
    </location>
</feature>
<protein>
    <submittedName>
        <fullName evidence="4">CID domain-containing protein</fullName>
    </submittedName>
</protein>
<feature type="compositionally biased region" description="Basic and acidic residues" evidence="1">
    <location>
        <begin position="395"/>
        <end position="419"/>
    </location>
</feature>
<dbReference type="Gene3D" id="1.25.40.90">
    <property type="match status" value="1"/>
</dbReference>
<organism evidence="3 4">
    <name type="scientific">Strongyloides venezuelensis</name>
    <name type="common">Threadworm</name>
    <dbReference type="NCBI Taxonomy" id="75913"/>
    <lineage>
        <taxon>Eukaryota</taxon>
        <taxon>Metazoa</taxon>
        <taxon>Ecdysozoa</taxon>
        <taxon>Nematoda</taxon>
        <taxon>Chromadorea</taxon>
        <taxon>Rhabditida</taxon>
        <taxon>Tylenchina</taxon>
        <taxon>Panagrolaimomorpha</taxon>
        <taxon>Strongyloidoidea</taxon>
        <taxon>Strongyloididae</taxon>
        <taxon>Strongyloides</taxon>
    </lineage>
</organism>
<dbReference type="Pfam" id="PF04818">
    <property type="entry name" value="CID"/>
    <property type="match status" value="1"/>
</dbReference>
<reference evidence="4" key="2">
    <citation type="submission" date="2015-08" db="UniProtKB">
        <authorList>
            <consortium name="WormBaseParasite"/>
        </authorList>
    </citation>
    <scope>IDENTIFICATION</scope>
</reference>
<dbReference type="WBParaSite" id="SVE_0189500.1">
    <property type="protein sequence ID" value="SVE_0189500.1"/>
    <property type="gene ID" value="SVE_0189500"/>
</dbReference>
<keyword evidence="3" id="KW-1185">Reference proteome</keyword>
<feature type="compositionally biased region" description="Basic and acidic residues" evidence="1">
    <location>
        <begin position="340"/>
        <end position="371"/>
    </location>
</feature>
<evidence type="ECO:0000256" key="1">
    <source>
        <dbReference type="SAM" id="MobiDB-lite"/>
    </source>
</evidence>
<name>A0A0K0EZD6_STRVS</name>
<dbReference type="InterPro" id="IPR006569">
    <property type="entry name" value="CID_dom"/>
</dbReference>
<evidence type="ECO:0000313" key="3">
    <source>
        <dbReference type="Proteomes" id="UP000035680"/>
    </source>
</evidence>
<feature type="region of interest" description="Disordered" evidence="1">
    <location>
        <begin position="278"/>
        <end position="456"/>
    </location>
</feature>
<dbReference type="InterPro" id="IPR008942">
    <property type="entry name" value="ENTH_VHS"/>
</dbReference>
<evidence type="ECO:0000313" key="4">
    <source>
        <dbReference type="WBParaSite" id="SVE_0189500.1"/>
    </source>
</evidence>
<dbReference type="AlphaFoldDB" id="A0A0K0EZD6"/>
<feature type="compositionally biased region" description="Polar residues" evidence="1">
    <location>
        <begin position="447"/>
        <end position="456"/>
    </location>
</feature>
<feature type="compositionally biased region" description="Polar residues" evidence="1">
    <location>
        <begin position="284"/>
        <end position="312"/>
    </location>
</feature>
<proteinExistence type="predicted"/>